<name>A0ABP6ZY21_9ACTN</name>
<evidence type="ECO:0000313" key="2">
    <source>
        <dbReference type="Proteomes" id="UP001501074"/>
    </source>
</evidence>
<dbReference type="Proteomes" id="UP001501074">
    <property type="component" value="Unassembled WGS sequence"/>
</dbReference>
<evidence type="ECO:0008006" key="3">
    <source>
        <dbReference type="Google" id="ProtNLM"/>
    </source>
</evidence>
<evidence type="ECO:0000313" key="1">
    <source>
        <dbReference type="EMBL" id="GAA3621454.1"/>
    </source>
</evidence>
<dbReference type="EMBL" id="BAAAZO010000008">
    <property type="protein sequence ID" value="GAA3621454.1"/>
    <property type="molecule type" value="Genomic_DNA"/>
</dbReference>
<accession>A0ABP6ZY21</accession>
<comment type="caution">
    <text evidence="1">The sequence shown here is derived from an EMBL/GenBank/DDBJ whole genome shotgun (WGS) entry which is preliminary data.</text>
</comment>
<gene>
    <name evidence="1" type="ORF">GCM10022223_42910</name>
</gene>
<keyword evidence="2" id="KW-1185">Reference proteome</keyword>
<proteinExistence type="predicted"/>
<sequence>MKNSGTCPKCQGSDLIRVVAPGNVITIGLRAVSITRFICSSCGFTEEWVESRGDLRRLRDKIGLWTEDPADVEAQESIKRRLGL</sequence>
<dbReference type="RefSeq" id="WP_231487077.1">
    <property type="nucleotide sequence ID" value="NZ_BAAAZO010000008.1"/>
</dbReference>
<protein>
    <recommendedName>
        <fullName evidence="3">YgiT-type zinc finger protein</fullName>
    </recommendedName>
</protein>
<organism evidence="1 2">
    <name type="scientific">Kineosporia mesophila</name>
    <dbReference type="NCBI Taxonomy" id="566012"/>
    <lineage>
        <taxon>Bacteria</taxon>
        <taxon>Bacillati</taxon>
        <taxon>Actinomycetota</taxon>
        <taxon>Actinomycetes</taxon>
        <taxon>Kineosporiales</taxon>
        <taxon>Kineosporiaceae</taxon>
        <taxon>Kineosporia</taxon>
    </lineage>
</organism>
<reference evidence="2" key="1">
    <citation type="journal article" date="2019" name="Int. J. Syst. Evol. Microbiol.">
        <title>The Global Catalogue of Microorganisms (GCM) 10K type strain sequencing project: providing services to taxonomists for standard genome sequencing and annotation.</title>
        <authorList>
            <consortium name="The Broad Institute Genomics Platform"/>
            <consortium name="The Broad Institute Genome Sequencing Center for Infectious Disease"/>
            <person name="Wu L."/>
            <person name="Ma J."/>
        </authorList>
    </citation>
    <scope>NUCLEOTIDE SEQUENCE [LARGE SCALE GENOMIC DNA]</scope>
    <source>
        <strain evidence="2">JCM 16902</strain>
    </source>
</reference>